<reference evidence="2" key="2">
    <citation type="submission" date="2024-10" db="UniProtKB">
        <authorList>
            <consortium name="EnsemblProtists"/>
        </authorList>
    </citation>
    <scope>IDENTIFICATION</scope>
</reference>
<accession>A0A0D3JWY2</accession>
<evidence type="ECO:0000256" key="1">
    <source>
        <dbReference type="SAM" id="MobiDB-lite"/>
    </source>
</evidence>
<reference evidence="3" key="1">
    <citation type="journal article" date="2013" name="Nature">
        <title>Pan genome of the phytoplankton Emiliania underpins its global distribution.</title>
        <authorList>
            <person name="Read B.A."/>
            <person name="Kegel J."/>
            <person name="Klute M.J."/>
            <person name="Kuo A."/>
            <person name="Lefebvre S.C."/>
            <person name="Maumus F."/>
            <person name="Mayer C."/>
            <person name="Miller J."/>
            <person name="Monier A."/>
            <person name="Salamov A."/>
            <person name="Young J."/>
            <person name="Aguilar M."/>
            <person name="Claverie J.M."/>
            <person name="Frickenhaus S."/>
            <person name="Gonzalez K."/>
            <person name="Herman E.K."/>
            <person name="Lin Y.C."/>
            <person name="Napier J."/>
            <person name="Ogata H."/>
            <person name="Sarno A.F."/>
            <person name="Shmutz J."/>
            <person name="Schroeder D."/>
            <person name="de Vargas C."/>
            <person name="Verret F."/>
            <person name="von Dassow P."/>
            <person name="Valentin K."/>
            <person name="Van de Peer Y."/>
            <person name="Wheeler G."/>
            <person name="Dacks J.B."/>
            <person name="Delwiche C.F."/>
            <person name="Dyhrman S.T."/>
            <person name="Glockner G."/>
            <person name="John U."/>
            <person name="Richards T."/>
            <person name="Worden A.Z."/>
            <person name="Zhang X."/>
            <person name="Grigoriev I.V."/>
            <person name="Allen A.E."/>
            <person name="Bidle K."/>
            <person name="Borodovsky M."/>
            <person name="Bowler C."/>
            <person name="Brownlee C."/>
            <person name="Cock J.M."/>
            <person name="Elias M."/>
            <person name="Gladyshev V.N."/>
            <person name="Groth M."/>
            <person name="Guda C."/>
            <person name="Hadaegh A."/>
            <person name="Iglesias-Rodriguez M.D."/>
            <person name="Jenkins J."/>
            <person name="Jones B.M."/>
            <person name="Lawson T."/>
            <person name="Leese F."/>
            <person name="Lindquist E."/>
            <person name="Lobanov A."/>
            <person name="Lomsadze A."/>
            <person name="Malik S.B."/>
            <person name="Marsh M.E."/>
            <person name="Mackinder L."/>
            <person name="Mock T."/>
            <person name="Mueller-Roeber B."/>
            <person name="Pagarete A."/>
            <person name="Parker M."/>
            <person name="Probert I."/>
            <person name="Quesneville H."/>
            <person name="Raines C."/>
            <person name="Rensing S.A."/>
            <person name="Riano-Pachon D.M."/>
            <person name="Richier S."/>
            <person name="Rokitta S."/>
            <person name="Shiraiwa Y."/>
            <person name="Soanes D.M."/>
            <person name="van der Giezen M."/>
            <person name="Wahlund T.M."/>
            <person name="Williams B."/>
            <person name="Wilson W."/>
            <person name="Wolfe G."/>
            <person name="Wurch L.L."/>
        </authorList>
    </citation>
    <scope>NUCLEOTIDE SEQUENCE</scope>
</reference>
<dbReference type="RefSeq" id="XP_005780446.1">
    <property type="nucleotide sequence ID" value="XM_005780389.1"/>
</dbReference>
<protein>
    <submittedName>
        <fullName evidence="2">Uncharacterized protein</fullName>
    </submittedName>
</protein>
<proteinExistence type="predicted"/>
<dbReference type="GeneID" id="17273564"/>
<evidence type="ECO:0000313" key="2">
    <source>
        <dbReference type="EnsemblProtists" id="EOD28017"/>
    </source>
</evidence>
<dbReference type="PaxDb" id="2903-EOD28017"/>
<feature type="compositionally biased region" description="Low complexity" evidence="1">
    <location>
        <begin position="30"/>
        <end position="52"/>
    </location>
</feature>
<name>A0A0D3JWY2_EMIH1</name>
<dbReference type="AlphaFoldDB" id="A0A0D3JWY2"/>
<feature type="region of interest" description="Disordered" evidence="1">
    <location>
        <begin position="23"/>
        <end position="76"/>
    </location>
</feature>
<keyword evidence="3" id="KW-1185">Reference proteome</keyword>
<dbReference type="HOGENOM" id="CLU_2659748_0_0_1"/>
<sequence length="76" mass="8217">MSFVIARRAPALLTERRIERWGPSRRRNLASGRVGGSAASSPLPRARSSALSELADRSTDGWDPPSSARRLSSAAR</sequence>
<dbReference type="Proteomes" id="UP000013827">
    <property type="component" value="Unassembled WGS sequence"/>
</dbReference>
<evidence type="ECO:0000313" key="3">
    <source>
        <dbReference type="Proteomes" id="UP000013827"/>
    </source>
</evidence>
<feature type="compositionally biased region" description="Low complexity" evidence="1">
    <location>
        <begin position="66"/>
        <end position="76"/>
    </location>
</feature>
<dbReference type="EnsemblProtists" id="EOD28017">
    <property type="protein sequence ID" value="EOD28017"/>
    <property type="gene ID" value="EMIHUDRAFT_254176"/>
</dbReference>
<dbReference type="KEGG" id="ehx:EMIHUDRAFT_254176"/>
<organism evidence="2 3">
    <name type="scientific">Emiliania huxleyi (strain CCMP1516)</name>
    <dbReference type="NCBI Taxonomy" id="280463"/>
    <lineage>
        <taxon>Eukaryota</taxon>
        <taxon>Haptista</taxon>
        <taxon>Haptophyta</taxon>
        <taxon>Prymnesiophyceae</taxon>
        <taxon>Isochrysidales</taxon>
        <taxon>Noelaerhabdaceae</taxon>
        <taxon>Emiliania</taxon>
    </lineage>
</organism>